<dbReference type="Gramene" id="OPUNC05G09620.1">
    <property type="protein sequence ID" value="OPUNC05G09620.1"/>
    <property type="gene ID" value="OPUNC05G09620"/>
</dbReference>
<dbReference type="OMA" id="VQWNFTR"/>
<evidence type="ECO:0000313" key="2">
    <source>
        <dbReference type="Proteomes" id="UP000026962"/>
    </source>
</evidence>
<reference evidence="1" key="1">
    <citation type="submission" date="2015-04" db="UniProtKB">
        <authorList>
            <consortium name="EnsemblPlants"/>
        </authorList>
    </citation>
    <scope>IDENTIFICATION</scope>
</reference>
<keyword evidence="2" id="KW-1185">Reference proteome</keyword>
<sequence>MAGVGEVLASIVLKEVARKLGSAAGNQVTVQWNFTRDLDGMRMKLASVNVLLRDAERR</sequence>
<evidence type="ECO:0008006" key="3">
    <source>
        <dbReference type="Google" id="ProtNLM"/>
    </source>
</evidence>
<protein>
    <recommendedName>
        <fullName evidence="3">Rx N-terminal domain-containing protein</fullName>
    </recommendedName>
</protein>
<dbReference type="AlphaFoldDB" id="A0A0E0L0V8"/>
<proteinExistence type="predicted"/>
<name>A0A0E0L0V8_ORYPU</name>
<dbReference type="EnsemblPlants" id="OPUNC05G09620.1">
    <property type="protein sequence ID" value="OPUNC05G09620.1"/>
    <property type="gene ID" value="OPUNC05G09620"/>
</dbReference>
<evidence type="ECO:0000313" key="1">
    <source>
        <dbReference type="EnsemblPlants" id="OPUNC05G09620.1"/>
    </source>
</evidence>
<accession>A0A0E0L0V8</accession>
<organism evidence="1">
    <name type="scientific">Oryza punctata</name>
    <name type="common">Red rice</name>
    <dbReference type="NCBI Taxonomy" id="4537"/>
    <lineage>
        <taxon>Eukaryota</taxon>
        <taxon>Viridiplantae</taxon>
        <taxon>Streptophyta</taxon>
        <taxon>Embryophyta</taxon>
        <taxon>Tracheophyta</taxon>
        <taxon>Spermatophyta</taxon>
        <taxon>Magnoliopsida</taxon>
        <taxon>Liliopsida</taxon>
        <taxon>Poales</taxon>
        <taxon>Poaceae</taxon>
        <taxon>BOP clade</taxon>
        <taxon>Oryzoideae</taxon>
        <taxon>Oryzeae</taxon>
        <taxon>Oryzinae</taxon>
        <taxon>Oryza</taxon>
    </lineage>
</organism>
<dbReference type="Proteomes" id="UP000026962">
    <property type="component" value="Chromosome 5"/>
</dbReference>
<dbReference type="HOGENOM" id="CLU_187947_0_0_1"/>
<reference evidence="1" key="2">
    <citation type="submission" date="2018-05" db="EMBL/GenBank/DDBJ databases">
        <title>OpunRS2 (Oryza punctata Reference Sequence Version 2).</title>
        <authorList>
            <person name="Zhang J."/>
            <person name="Kudrna D."/>
            <person name="Lee S."/>
            <person name="Talag J."/>
            <person name="Welchert J."/>
            <person name="Wing R.A."/>
        </authorList>
    </citation>
    <scope>NUCLEOTIDE SEQUENCE [LARGE SCALE GENOMIC DNA]</scope>
</reference>